<dbReference type="OrthoDB" id="89044at2"/>
<gene>
    <name evidence="2" type="ORF">FXF36_04295</name>
</gene>
<dbReference type="SMART" id="SM00465">
    <property type="entry name" value="GIYc"/>
    <property type="match status" value="1"/>
</dbReference>
<name>A0A5P6VNA2_PSEXY</name>
<feature type="domain" description="GIY-YIG" evidence="1">
    <location>
        <begin position="22"/>
        <end position="133"/>
    </location>
</feature>
<dbReference type="AlphaFoldDB" id="A0A5P6VNA2"/>
<dbReference type="SUPFAM" id="SSF82771">
    <property type="entry name" value="GIY-YIG endonuclease"/>
    <property type="match status" value="1"/>
</dbReference>
<accession>A0A5P6VNA2</accession>
<dbReference type="KEGG" id="pxv:FXF36_04295"/>
<evidence type="ECO:0000259" key="1">
    <source>
        <dbReference type="SMART" id="SM00465"/>
    </source>
</evidence>
<dbReference type="Gene3D" id="3.40.1440.10">
    <property type="entry name" value="GIY-YIG endonuclease"/>
    <property type="match status" value="1"/>
</dbReference>
<evidence type="ECO:0000313" key="3">
    <source>
        <dbReference type="Proteomes" id="UP000327030"/>
    </source>
</evidence>
<protein>
    <recommendedName>
        <fullName evidence="1">GIY-YIG domain-containing protein</fullName>
    </recommendedName>
</protein>
<reference evidence="3" key="1">
    <citation type="submission" date="2019-08" db="EMBL/GenBank/DDBJ databases">
        <title>Complete Genome Sequence of the Polysaccharide-Degrading Rumen Bacterium Pseudobutyrivibrio xylanivorans MA3014.</title>
        <authorList>
            <person name="Palevich N."/>
            <person name="Maclean P.H."/>
            <person name="Kelly W.J."/>
            <person name="Leahy S.C."/>
            <person name="Rakonjac J."/>
            <person name="Attwood G.T."/>
        </authorList>
    </citation>
    <scope>NUCLEOTIDE SEQUENCE [LARGE SCALE GENOMIC DNA]</scope>
    <source>
        <strain evidence="3">MA3014</strain>
    </source>
</reference>
<dbReference type="InterPro" id="IPR000305">
    <property type="entry name" value="GIY-YIG_endonuc"/>
</dbReference>
<dbReference type="RefSeq" id="WP_151622643.1">
    <property type="nucleotide sequence ID" value="NZ_CP043028.1"/>
</dbReference>
<dbReference type="InterPro" id="IPR035901">
    <property type="entry name" value="GIY-YIG_endonuc_sf"/>
</dbReference>
<evidence type="ECO:0000313" key="2">
    <source>
        <dbReference type="EMBL" id="QFJ54146.1"/>
    </source>
</evidence>
<dbReference type="Proteomes" id="UP000327030">
    <property type="component" value="Chromosome 1"/>
</dbReference>
<proteinExistence type="predicted"/>
<sequence length="148" mass="16850">MMARLVNDPVRYKDVYQALSAVNGVYLVIDPISHKQYVGSASGSDGIYGRWKTYAETNGTGVTGSDEGNKRLVEHLKAHPNRYLKLRYSILETMHRTGNEQKYRKTALELESSYKEKLDSRNMETGLNAKLLFTVNVIKLRCFELDSL</sequence>
<dbReference type="EMBL" id="CP043028">
    <property type="protein sequence ID" value="QFJ54146.1"/>
    <property type="molecule type" value="Genomic_DNA"/>
</dbReference>
<organism evidence="2 3">
    <name type="scientific">Pseudobutyrivibrio xylanivorans</name>
    <dbReference type="NCBI Taxonomy" id="185007"/>
    <lineage>
        <taxon>Bacteria</taxon>
        <taxon>Bacillati</taxon>
        <taxon>Bacillota</taxon>
        <taxon>Clostridia</taxon>
        <taxon>Lachnospirales</taxon>
        <taxon>Lachnospiraceae</taxon>
        <taxon>Pseudobutyrivibrio</taxon>
    </lineage>
</organism>